<organism evidence="3 4">
    <name type="scientific">Agrobacterium salinitolerans</name>
    <dbReference type="NCBI Taxonomy" id="1183413"/>
    <lineage>
        <taxon>Bacteria</taxon>
        <taxon>Pseudomonadati</taxon>
        <taxon>Pseudomonadota</taxon>
        <taxon>Alphaproteobacteria</taxon>
        <taxon>Hyphomicrobiales</taxon>
        <taxon>Rhizobiaceae</taxon>
        <taxon>Rhizobium/Agrobacterium group</taxon>
        <taxon>Agrobacterium</taxon>
    </lineage>
</organism>
<sequence length="711" mass="79839">MPIAQREIPFRNQSCGTSEIFANDRLLVEVRGAGGTMRIPFLRNEPVGATAAELEEPVSVISLAIEPQSHLEKYLAYYVGRLKPGYAVLVTGEWGTGKTHQVRRALPDTHAHYISLFGLNTPSEIEAQIFTKMFPKASAVRRFAEKMDSTSVDIPVLGSLGTGGLASLLTGPFIKNEVDNSRPLILDDLERCTVENAVLLGMINRYVEHHGCRVIVIAHDTKVVETFADTKEKVFGQTLHVEPNVEAAFAEFVAFFKDPQKADKLGAHRREVLSTFRESGTSSLRILRHVVEDVGRLADALEDRHFGNDMAMVELVRLFSALAVEARTNKLELEDLFRRREKIFSHRMDMGRAKKQEPPKSRLYDAAQRYTSIDIASTLLSDEVLAEMLFDGRFTEEHIRTSLNNSAYFLEKEAAPPWQIVGSFDKLDDEYTDPALARMNEQFDKRQVTDSGEFLHIVALKMMMASRGVQKVTSKQVADDAKRYIDDLVAAKRLPARKAGWMWTDEFKDASGGVMYWVVDSYRTEFQDVLEYLIKARTDVLTDTLPGKVPALLEAVKTDGQKFFDMVCHSRNATLEYEDIPIFAYVDPARFVDAWLESPKTGWYWIGNALKERHKVLTQYPALASESAWYSQVHKEMLQRAHSREGLARIRMERAAELMGIRKATPAASSAGASVKSPVKPILAAAVRTATEGEAGEVPAKPKRARRKKPE</sequence>
<comment type="caution">
    <text evidence="3">The sequence shown here is derived from an EMBL/GenBank/DDBJ whole genome shotgun (WGS) entry which is preliminary data.</text>
</comment>
<dbReference type="InterPro" id="IPR027417">
    <property type="entry name" value="P-loop_NTPase"/>
</dbReference>
<dbReference type="EMBL" id="JAPZLR010000008">
    <property type="protein sequence ID" value="MCZ7938523.1"/>
    <property type="molecule type" value="Genomic_DNA"/>
</dbReference>
<evidence type="ECO:0000313" key="3">
    <source>
        <dbReference type="EMBL" id="MCZ7938523.1"/>
    </source>
</evidence>
<dbReference type="RefSeq" id="WP_269835037.1">
    <property type="nucleotide sequence ID" value="NZ_JAPZLR010000008.1"/>
</dbReference>
<evidence type="ECO:0000259" key="2">
    <source>
        <dbReference type="Pfam" id="PF07693"/>
    </source>
</evidence>
<dbReference type="AlphaFoldDB" id="A0A9X3KPA1"/>
<dbReference type="Proteomes" id="UP001151018">
    <property type="component" value="Unassembled WGS sequence"/>
</dbReference>
<dbReference type="Gene3D" id="3.40.50.300">
    <property type="entry name" value="P-loop containing nucleotide triphosphate hydrolases"/>
    <property type="match status" value="1"/>
</dbReference>
<gene>
    <name evidence="3" type="ORF">O9X88_13275</name>
</gene>
<feature type="domain" description="KAP NTPase" evidence="2">
    <location>
        <begin position="184"/>
        <end position="229"/>
    </location>
</feature>
<dbReference type="Pfam" id="PF07693">
    <property type="entry name" value="KAP_NTPase"/>
    <property type="match status" value="1"/>
</dbReference>
<reference evidence="3" key="1">
    <citation type="submission" date="2022-12" db="EMBL/GenBank/DDBJ databases">
        <title>Draft genome sequences of 22 rhizogenic Agrobacterium biovar 1 strains, the causative agent of hairy root disease.</title>
        <authorList>
            <person name="Kim N."/>
            <person name="Vargas P."/>
            <person name="Rediers H."/>
        </authorList>
    </citation>
    <scope>NUCLEOTIDE SEQUENCE</scope>
    <source>
        <strain evidence="3">ST15.13.006</strain>
    </source>
</reference>
<dbReference type="InterPro" id="IPR011646">
    <property type="entry name" value="KAP_P-loop"/>
</dbReference>
<name>A0A9X3KPA1_9HYPH</name>
<evidence type="ECO:0000256" key="1">
    <source>
        <dbReference type="SAM" id="MobiDB-lite"/>
    </source>
</evidence>
<feature type="compositionally biased region" description="Basic residues" evidence="1">
    <location>
        <begin position="701"/>
        <end position="711"/>
    </location>
</feature>
<protein>
    <recommendedName>
        <fullName evidence="2">KAP NTPase domain-containing protein</fullName>
    </recommendedName>
</protein>
<accession>A0A9X3KPA1</accession>
<dbReference type="SUPFAM" id="SSF52540">
    <property type="entry name" value="P-loop containing nucleoside triphosphate hydrolases"/>
    <property type="match status" value="1"/>
</dbReference>
<evidence type="ECO:0000313" key="4">
    <source>
        <dbReference type="Proteomes" id="UP001151018"/>
    </source>
</evidence>
<feature type="region of interest" description="Disordered" evidence="1">
    <location>
        <begin position="690"/>
        <end position="711"/>
    </location>
</feature>
<proteinExistence type="predicted"/>